<dbReference type="PANTHER" id="PTHR33317">
    <property type="entry name" value="POLYNUCLEOTIDYL TRANSFERASE, RIBONUCLEASE H-LIKE SUPERFAMILY PROTEIN"/>
    <property type="match status" value="1"/>
</dbReference>
<proteinExistence type="predicted"/>
<protein>
    <recommendedName>
        <fullName evidence="4">YqgF/RNase H-like domain-containing protein</fullName>
    </recommendedName>
</protein>
<feature type="region of interest" description="Disordered" evidence="1">
    <location>
        <begin position="35"/>
        <end position="83"/>
    </location>
</feature>
<organism evidence="2 3">
    <name type="scientific">Dunaliella salina</name>
    <name type="common">Green alga</name>
    <name type="synonym">Protococcus salinus</name>
    <dbReference type="NCBI Taxonomy" id="3046"/>
    <lineage>
        <taxon>Eukaryota</taxon>
        <taxon>Viridiplantae</taxon>
        <taxon>Chlorophyta</taxon>
        <taxon>core chlorophytes</taxon>
        <taxon>Chlorophyceae</taxon>
        <taxon>CS clade</taxon>
        <taxon>Chlamydomonadales</taxon>
        <taxon>Dunaliellaceae</taxon>
        <taxon>Dunaliella</taxon>
    </lineage>
</organism>
<dbReference type="PANTHER" id="PTHR33317:SF4">
    <property type="entry name" value="POLYNUCLEOTIDYL TRANSFERASE, RIBONUCLEASE H-LIKE SUPERFAMILY PROTEIN"/>
    <property type="match status" value="1"/>
</dbReference>
<dbReference type="InterPro" id="IPR012337">
    <property type="entry name" value="RNaseH-like_sf"/>
</dbReference>
<dbReference type="SUPFAM" id="SSF53098">
    <property type="entry name" value="Ribonuclease H-like"/>
    <property type="match status" value="1"/>
</dbReference>
<evidence type="ECO:0000313" key="2">
    <source>
        <dbReference type="EMBL" id="KAF5841922.1"/>
    </source>
</evidence>
<evidence type="ECO:0000256" key="1">
    <source>
        <dbReference type="SAM" id="MobiDB-lite"/>
    </source>
</evidence>
<evidence type="ECO:0000313" key="3">
    <source>
        <dbReference type="Proteomes" id="UP000815325"/>
    </source>
</evidence>
<name>A0ABQ7H4Y6_DUNSA</name>
<gene>
    <name evidence="2" type="ORF">DUNSADRAFT_10359</name>
</gene>
<dbReference type="Gene3D" id="3.30.420.140">
    <property type="entry name" value="YqgF/RNase H-like domain"/>
    <property type="match status" value="1"/>
</dbReference>
<evidence type="ECO:0008006" key="4">
    <source>
        <dbReference type="Google" id="ProtNLM"/>
    </source>
</evidence>
<accession>A0ABQ7H4Y6</accession>
<reference evidence="2" key="1">
    <citation type="submission" date="2017-08" db="EMBL/GenBank/DDBJ databases">
        <authorList>
            <person name="Polle J.E."/>
            <person name="Barry K."/>
            <person name="Cushman J."/>
            <person name="Schmutz J."/>
            <person name="Tran D."/>
            <person name="Hathwaick L.T."/>
            <person name="Yim W.C."/>
            <person name="Jenkins J."/>
            <person name="Mckie-Krisberg Z.M."/>
            <person name="Prochnik S."/>
            <person name="Lindquist E."/>
            <person name="Dockter R.B."/>
            <person name="Adam C."/>
            <person name="Molina H."/>
            <person name="Bunkerborg J."/>
            <person name="Jin E."/>
            <person name="Buchheim M."/>
            <person name="Magnuson J."/>
        </authorList>
    </citation>
    <scope>NUCLEOTIDE SEQUENCE</scope>
    <source>
        <strain evidence="2">CCAP 19/18</strain>
    </source>
</reference>
<comment type="caution">
    <text evidence="2">The sequence shown here is derived from an EMBL/GenBank/DDBJ whole genome shotgun (WGS) entry which is preliminary data.</text>
</comment>
<keyword evidence="3" id="KW-1185">Reference proteome</keyword>
<dbReference type="Proteomes" id="UP000815325">
    <property type="component" value="Unassembled WGS sequence"/>
</dbReference>
<dbReference type="EMBL" id="MU069473">
    <property type="protein sequence ID" value="KAF5841922.1"/>
    <property type="molecule type" value="Genomic_DNA"/>
</dbReference>
<dbReference type="InterPro" id="IPR005227">
    <property type="entry name" value="YqgF"/>
</dbReference>
<sequence>MAAFFSNTCSPTSLSHHVTQPPLLCLSKAAGQRGRPALSLRRPTQEGWGQSPSKIRHQHDAAQHSHCATPRTQAAKSGPPALPDQMLGVDYGTKWTGLALGRKGVCKELQVLPNDVKNRGMFARQIVQAAVDHQASGILIGMPLDPFNPRSTLSNPNADSHHGRRCRWFAHSVAMVAQPQGINVYLYDESGTSSDALSVIGLYGRAKQEGLKSTRKRLEKKVDSLSAYLLLRKFYEAPGRAMRIVMRGAA</sequence>
<dbReference type="Pfam" id="PF03652">
    <property type="entry name" value="RuvX"/>
    <property type="match status" value="1"/>
</dbReference>
<dbReference type="InterPro" id="IPR037027">
    <property type="entry name" value="YqgF/RNaseH-like_dom_sf"/>
</dbReference>